<dbReference type="InterPro" id="IPR010998">
    <property type="entry name" value="Integrase_recombinase_N"/>
</dbReference>
<dbReference type="InterPro" id="IPR011010">
    <property type="entry name" value="DNA_brk_join_enz"/>
</dbReference>
<dbReference type="STRING" id="1255043.TVNIR_2320"/>
<dbReference type="PATRIC" id="fig|1255043.3.peg.2342"/>
<evidence type="ECO:0000256" key="1">
    <source>
        <dbReference type="ARBA" id="ARBA00008857"/>
    </source>
</evidence>
<evidence type="ECO:0000256" key="4">
    <source>
        <dbReference type="ARBA" id="ARBA00023172"/>
    </source>
</evidence>
<dbReference type="EMBL" id="CP003989">
    <property type="protein sequence ID" value="AGA33963.1"/>
    <property type="molecule type" value="Genomic_DNA"/>
</dbReference>
<evidence type="ECO:0000313" key="9">
    <source>
        <dbReference type="EMBL" id="AGA33963.1"/>
    </source>
</evidence>
<evidence type="ECO:0000313" key="10">
    <source>
        <dbReference type="Proteomes" id="UP000010809"/>
    </source>
</evidence>
<reference evidence="9" key="1">
    <citation type="submission" date="2015-12" db="EMBL/GenBank/DDBJ databases">
        <authorList>
            <person name="Tikhonova T.V."/>
            <person name="Pavlov A.R."/>
            <person name="Beletsky A.V."/>
            <person name="Mardanov A.V."/>
            <person name="Sorokin D.Y."/>
            <person name="Ravin N.V."/>
            <person name="Popov V.O."/>
        </authorList>
    </citation>
    <scope>NUCLEOTIDE SEQUENCE</scope>
    <source>
        <strain evidence="9">DSM 14787</strain>
    </source>
</reference>
<proteinExistence type="inferred from homology"/>
<dbReference type="PROSITE" id="PS51900">
    <property type="entry name" value="CB"/>
    <property type="match status" value="1"/>
</dbReference>
<dbReference type="GO" id="GO:0003677">
    <property type="term" value="F:DNA binding"/>
    <property type="evidence" value="ECO:0007669"/>
    <property type="project" value="UniProtKB-UniRule"/>
</dbReference>
<dbReference type="InterPro" id="IPR013762">
    <property type="entry name" value="Integrase-like_cat_sf"/>
</dbReference>
<dbReference type="Pfam" id="PF13495">
    <property type="entry name" value="Phage_int_SAM_4"/>
    <property type="match status" value="1"/>
</dbReference>
<dbReference type="InterPro" id="IPR044068">
    <property type="entry name" value="CB"/>
</dbReference>
<dbReference type="KEGG" id="tni:TVNIR_2320"/>
<protein>
    <submittedName>
        <fullName evidence="9">Integrase</fullName>
    </submittedName>
</protein>
<dbReference type="AlphaFoldDB" id="L0DY44"/>
<dbReference type="Gene3D" id="1.10.443.10">
    <property type="entry name" value="Intergrase catalytic core"/>
    <property type="match status" value="1"/>
</dbReference>
<feature type="compositionally biased region" description="Low complexity" evidence="6">
    <location>
        <begin position="221"/>
        <end position="231"/>
    </location>
</feature>
<organism evidence="9 10">
    <name type="scientific">Thioalkalivibrio nitratireducens (strain DSM 14787 / UNIQEM 213 / ALEN2)</name>
    <dbReference type="NCBI Taxonomy" id="1255043"/>
    <lineage>
        <taxon>Bacteria</taxon>
        <taxon>Pseudomonadati</taxon>
        <taxon>Pseudomonadota</taxon>
        <taxon>Gammaproteobacteria</taxon>
        <taxon>Chromatiales</taxon>
        <taxon>Ectothiorhodospiraceae</taxon>
        <taxon>Thioalkalivibrio</taxon>
    </lineage>
</organism>
<dbReference type="InterPro" id="IPR002104">
    <property type="entry name" value="Integrase_catalytic"/>
</dbReference>
<feature type="domain" description="Core-binding (CB)" evidence="8">
    <location>
        <begin position="4"/>
        <end position="87"/>
    </location>
</feature>
<evidence type="ECO:0000259" key="7">
    <source>
        <dbReference type="PROSITE" id="PS51898"/>
    </source>
</evidence>
<keyword evidence="3 5" id="KW-0238">DNA-binding</keyword>
<feature type="region of interest" description="Disordered" evidence="6">
    <location>
        <begin position="204"/>
        <end position="244"/>
    </location>
</feature>
<gene>
    <name evidence="9" type="ordered locus">TVNIR_2320</name>
</gene>
<name>L0DY44_THIND</name>
<accession>L0DY44</accession>
<keyword evidence="10" id="KW-1185">Reference proteome</keyword>
<feature type="domain" description="Tyr recombinase" evidence="7">
    <location>
        <begin position="104"/>
        <end position="244"/>
    </location>
</feature>
<dbReference type="InterPro" id="IPR050090">
    <property type="entry name" value="Tyrosine_recombinase_XerCD"/>
</dbReference>
<keyword evidence="4" id="KW-0233">DNA recombination</keyword>
<dbReference type="PANTHER" id="PTHR30349">
    <property type="entry name" value="PHAGE INTEGRASE-RELATED"/>
    <property type="match status" value="1"/>
</dbReference>
<dbReference type="Proteomes" id="UP000010809">
    <property type="component" value="Chromosome"/>
</dbReference>
<dbReference type="InterPro" id="IPR004107">
    <property type="entry name" value="Integrase_SAM-like_N"/>
</dbReference>
<sequence>MRPATPPDFNQQYETHLKHLKLKGLQPKTIEAYARAIRRIGAYFDHRIEDLSEAQLTEYFTDLLETHSWRAAKHDLYGLKFFYTHVLRKPWVAVGLIKPPRSQRLPDIVTVAEAARLFDATRILSYRVFYFTLYSLGLRLGEGLRLQVGDIDAERARVHVRDSKGNKDRFVPLPDTTLTVLRDFWRTHRNPVWLFPSRQGGRRAAARATTPLDRPAKRRSSTSAATSIAACSRRRTSSPAMTAR</sequence>
<dbReference type="eggNOG" id="COG4974">
    <property type="taxonomic scope" value="Bacteria"/>
</dbReference>
<dbReference type="PROSITE" id="PS51898">
    <property type="entry name" value="TYR_RECOMBINASE"/>
    <property type="match status" value="1"/>
</dbReference>
<dbReference type="PANTHER" id="PTHR30349:SF64">
    <property type="entry name" value="PROPHAGE INTEGRASE INTD-RELATED"/>
    <property type="match status" value="1"/>
</dbReference>
<keyword evidence="2" id="KW-0229">DNA integration</keyword>
<comment type="similarity">
    <text evidence="1">Belongs to the 'phage' integrase family.</text>
</comment>
<dbReference type="Pfam" id="PF00589">
    <property type="entry name" value="Phage_integrase"/>
    <property type="match status" value="1"/>
</dbReference>
<dbReference type="GO" id="GO:0015074">
    <property type="term" value="P:DNA integration"/>
    <property type="evidence" value="ECO:0007669"/>
    <property type="project" value="UniProtKB-KW"/>
</dbReference>
<evidence type="ECO:0000256" key="6">
    <source>
        <dbReference type="SAM" id="MobiDB-lite"/>
    </source>
</evidence>
<evidence type="ECO:0000259" key="8">
    <source>
        <dbReference type="PROSITE" id="PS51900"/>
    </source>
</evidence>
<evidence type="ECO:0000256" key="3">
    <source>
        <dbReference type="ARBA" id="ARBA00023125"/>
    </source>
</evidence>
<dbReference type="GO" id="GO:0006310">
    <property type="term" value="P:DNA recombination"/>
    <property type="evidence" value="ECO:0007669"/>
    <property type="project" value="UniProtKB-KW"/>
</dbReference>
<dbReference type="RefSeq" id="WP_015259084.1">
    <property type="nucleotide sequence ID" value="NC_019902.2"/>
</dbReference>
<evidence type="ECO:0000256" key="2">
    <source>
        <dbReference type="ARBA" id="ARBA00022908"/>
    </source>
</evidence>
<dbReference type="HOGENOM" id="CLU_027562_9_5_6"/>
<evidence type="ECO:0000256" key="5">
    <source>
        <dbReference type="PROSITE-ProRule" id="PRU01248"/>
    </source>
</evidence>
<dbReference type="Gene3D" id="1.10.150.130">
    <property type="match status" value="1"/>
</dbReference>
<dbReference type="SUPFAM" id="SSF56349">
    <property type="entry name" value="DNA breaking-rejoining enzymes"/>
    <property type="match status" value="1"/>
</dbReference>
<dbReference type="OrthoDB" id="9801717at2"/>